<reference evidence="1 2" key="1">
    <citation type="submission" date="2019-03" db="EMBL/GenBank/DDBJ databases">
        <title>Genomic Encyclopedia of Type Strains, Phase III (KMG-III): the genomes of soil and plant-associated and newly described type strains.</title>
        <authorList>
            <person name="Whitman W."/>
        </authorList>
    </citation>
    <scope>NUCLEOTIDE SEQUENCE [LARGE SCALE GENOMIC DNA]</scope>
    <source>
        <strain evidence="1 2">CECT 8301</strain>
    </source>
</reference>
<evidence type="ECO:0008006" key="3">
    <source>
        <dbReference type="Google" id="ProtNLM"/>
    </source>
</evidence>
<dbReference type="AlphaFoldDB" id="A0A4R8MBP0"/>
<sequence>MIRTIKIRKLNYIWRFISGTSMKFIRPLLLVAITLCFVTKSFSQKGNIRITNSINIGGGITQFNIDTDNFETKSAQGFLAGTAAIVDLPHKFYNMSFGLQLSENHIEILGRPSLISSEEAYIDYKIFAAQFALLMHIKVIPKHFTIDIGPMLQYNSRLEFDDKGQDDYYIANYTNLSAKDITSISQFNFNGAVGASVGINNFKFKAQYIYGFTNILNKIENQSLDFSGGDSRFKGNQNMLVLGAIVMF</sequence>
<evidence type="ECO:0000313" key="2">
    <source>
        <dbReference type="Proteomes" id="UP000294824"/>
    </source>
</evidence>
<accession>A0A4R8MBP0</accession>
<evidence type="ECO:0000313" key="1">
    <source>
        <dbReference type="EMBL" id="TDY62418.1"/>
    </source>
</evidence>
<dbReference type="Proteomes" id="UP000294824">
    <property type="component" value="Unassembled WGS sequence"/>
</dbReference>
<protein>
    <recommendedName>
        <fullName evidence="3">Outer membrane protein beta-barrel domain-containing protein</fullName>
    </recommendedName>
</protein>
<organism evidence="1 2">
    <name type="scientific">Algibacter lectus</name>
    <dbReference type="NCBI Taxonomy" id="221126"/>
    <lineage>
        <taxon>Bacteria</taxon>
        <taxon>Pseudomonadati</taxon>
        <taxon>Bacteroidota</taxon>
        <taxon>Flavobacteriia</taxon>
        <taxon>Flavobacteriales</taxon>
        <taxon>Flavobacteriaceae</taxon>
        <taxon>Algibacter</taxon>
    </lineage>
</organism>
<gene>
    <name evidence="1" type="ORF">DFQ06_2258</name>
</gene>
<name>A0A4R8MBP0_9FLAO</name>
<dbReference type="EMBL" id="SORL01000008">
    <property type="protein sequence ID" value="TDY62418.1"/>
    <property type="molecule type" value="Genomic_DNA"/>
</dbReference>
<comment type="caution">
    <text evidence="1">The sequence shown here is derived from an EMBL/GenBank/DDBJ whole genome shotgun (WGS) entry which is preliminary data.</text>
</comment>
<keyword evidence="2" id="KW-1185">Reference proteome</keyword>
<proteinExistence type="predicted"/>